<evidence type="ECO:0000313" key="5">
    <source>
        <dbReference type="EMBL" id="EOD54605.1"/>
    </source>
</evidence>
<dbReference type="GO" id="GO:0008770">
    <property type="term" value="F:[acyl-carrier-protein] phosphodiesterase activity"/>
    <property type="evidence" value="ECO:0007669"/>
    <property type="project" value="InterPro"/>
</dbReference>
<evidence type="ECO:0000256" key="1">
    <source>
        <dbReference type="ARBA" id="ARBA00022516"/>
    </source>
</evidence>
<dbReference type="RefSeq" id="WP_005903606.1">
    <property type="nucleotide sequence ID" value="NZ_AQGQ01000094.1"/>
</dbReference>
<dbReference type="PANTHER" id="PTHR38764">
    <property type="entry name" value="ACYL CARRIER PROTEIN PHOSPHODIESTERASE"/>
    <property type="match status" value="1"/>
</dbReference>
<dbReference type="GO" id="GO:0006633">
    <property type="term" value="P:fatty acid biosynthetic process"/>
    <property type="evidence" value="ECO:0007669"/>
    <property type="project" value="UniProtKB-KW"/>
</dbReference>
<evidence type="ECO:0000256" key="2">
    <source>
        <dbReference type="ARBA" id="ARBA00022801"/>
    </source>
</evidence>
<dbReference type="AlphaFoldDB" id="R1GSG8"/>
<dbReference type="Proteomes" id="UP000013526">
    <property type="component" value="Unassembled WGS sequence"/>
</dbReference>
<keyword evidence="3" id="KW-0443">Lipid metabolism</keyword>
<keyword evidence="1" id="KW-0444">Lipid biosynthesis</keyword>
<protein>
    <recommendedName>
        <fullName evidence="7">Acyl carrier protein phosphodiesterase</fullName>
    </recommendedName>
</protein>
<dbReference type="InterPro" id="IPR007431">
    <property type="entry name" value="ACP_PD"/>
</dbReference>
<evidence type="ECO:0000313" key="6">
    <source>
        <dbReference type="Proteomes" id="UP000013526"/>
    </source>
</evidence>
<accession>R1GSG8</accession>
<gene>
    <name evidence="5" type="ORF">G113_13408</name>
</gene>
<name>R1GSG8_9GAMM</name>
<keyword evidence="4" id="KW-0275">Fatty acid biosynthesis</keyword>
<dbReference type="OrthoDB" id="8442777at2"/>
<dbReference type="Pfam" id="PF04336">
    <property type="entry name" value="ACP_PD"/>
    <property type="match status" value="1"/>
</dbReference>
<dbReference type="EMBL" id="AQGQ01000094">
    <property type="protein sequence ID" value="EOD54605.1"/>
    <property type="molecule type" value="Genomic_DNA"/>
</dbReference>
<evidence type="ECO:0008006" key="7">
    <source>
        <dbReference type="Google" id="ProtNLM"/>
    </source>
</evidence>
<evidence type="ECO:0000256" key="4">
    <source>
        <dbReference type="ARBA" id="ARBA00023160"/>
    </source>
</evidence>
<sequence length="204" mass="22909">MNYLAHLHLASHCDSSLTGNLLGDFIKGPLPSGLEPSLDAGIWLHRRVDAFTDAHPEHRAAVGCFAPPWRRFGAILVDMLYDHWLSLHWARFSPAPLPLFLQQSYAALLADEARLPGGLPSPLTAMVRQNWLASYAELDGLTRALNGIGQRLRRPQPLGLALATLLPAQWHACEQGFLAFYPDLMRFTQQEWQARPHFPDIHRP</sequence>
<evidence type="ECO:0000256" key="3">
    <source>
        <dbReference type="ARBA" id="ARBA00023098"/>
    </source>
</evidence>
<dbReference type="PATRIC" id="fig|1268236.3.peg.2635"/>
<reference evidence="5 6" key="1">
    <citation type="journal article" date="2013" name="Genome Announc.">
        <title>Draft Genome Sequence of Aeromonas molluscorum Strain 848TT, Isolated from Bivalve Molluscs.</title>
        <authorList>
            <person name="Spataro N."/>
            <person name="Farfan M."/>
            <person name="Albarral V."/>
            <person name="Sanglas A."/>
            <person name="Loren J.G."/>
            <person name="Fuste M.C."/>
            <person name="Bosch E."/>
        </authorList>
    </citation>
    <scope>NUCLEOTIDE SEQUENCE [LARGE SCALE GENOMIC DNA]</scope>
    <source>
        <strain evidence="5 6">848</strain>
    </source>
</reference>
<keyword evidence="6" id="KW-1185">Reference proteome</keyword>
<dbReference type="PIRSF" id="PIRSF011489">
    <property type="entry name" value="DUF479"/>
    <property type="match status" value="1"/>
</dbReference>
<proteinExistence type="predicted"/>
<organism evidence="5 6">
    <name type="scientific">Aeromonas molluscorum 848</name>
    <dbReference type="NCBI Taxonomy" id="1268236"/>
    <lineage>
        <taxon>Bacteria</taxon>
        <taxon>Pseudomonadati</taxon>
        <taxon>Pseudomonadota</taxon>
        <taxon>Gammaproteobacteria</taxon>
        <taxon>Aeromonadales</taxon>
        <taxon>Aeromonadaceae</taxon>
        <taxon>Aeromonas</taxon>
    </lineage>
</organism>
<dbReference type="PANTHER" id="PTHR38764:SF1">
    <property type="entry name" value="ACYL CARRIER PROTEIN PHOSPHODIESTERASE"/>
    <property type="match status" value="1"/>
</dbReference>
<keyword evidence="4" id="KW-0276">Fatty acid metabolism</keyword>
<keyword evidence="2" id="KW-0378">Hydrolase</keyword>
<comment type="caution">
    <text evidence="5">The sequence shown here is derived from an EMBL/GenBank/DDBJ whole genome shotgun (WGS) entry which is preliminary data.</text>
</comment>